<dbReference type="RefSeq" id="WP_149567794.1">
    <property type="nucleotide sequence ID" value="NZ_CP035807.1"/>
</dbReference>
<name>A0A5C1QB12_9SPIO</name>
<keyword evidence="2" id="KW-0812">Transmembrane</keyword>
<keyword evidence="4" id="KW-1185">Reference proteome</keyword>
<keyword evidence="2" id="KW-0472">Membrane</keyword>
<reference evidence="3 4" key="2">
    <citation type="submission" date="2019-09" db="EMBL/GenBank/DDBJ databases">
        <title>Complete Genome Sequence and Methylome Analysis of free living Spirochaetas.</title>
        <authorList>
            <person name="Leshcheva N."/>
            <person name="Mikheeva N."/>
        </authorList>
    </citation>
    <scope>NUCLEOTIDE SEQUENCE [LARGE SCALE GENOMIC DNA]</scope>
    <source>
        <strain evidence="3 4">P</strain>
    </source>
</reference>
<feature type="transmembrane region" description="Helical" evidence="2">
    <location>
        <begin position="27"/>
        <end position="44"/>
    </location>
</feature>
<feature type="coiled-coil region" evidence="1">
    <location>
        <begin position="215"/>
        <end position="252"/>
    </location>
</feature>
<evidence type="ECO:0000313" key="4">
    <source>
        <dbReference type="Proteomes" id="UP000323824"/>
    </source>
</evidence>
<keyword evidence="1" id="KW-0175">Coiled coil</keyword>
<reference evidence="3 4" key="1">
    <citation type="submission" date="2019-02" db="EMBL/GenBank/DDBJ databases">
        <authorList>
            <person name="Fomenkov A."/>
            <person name="Dubinina G."/>
            <person name="Grabovich M."/>
            <person name="Vincze T."/>
            <person name="Roberts R.J."/>
        </authorList>
    </citation>
    <scope>NUCLEOTIDE SEQUENCE [LARGE SCALE GENOMIC DNA]</scope>
    <source>
        <strain evidence="3 4">P</strain>
    </source>
</reference>
<keyword evidence="2" id="KW-1133">Transmembrane helix</keyword>
<evidence type="ECO:0000256" key="1">
    <source>
        <dbReference type="SAM" id="Coils"/>
    </source>
</evidence>
<sequence length="316" mass="36654">MFLTTLLVLLSFFCSFNFYFSDNKRDFLLICVPSVMQLFTLVIIEVSNSNIINSYTIIIFKLLLIISLLLNIWKKKRLIFISYILPFSLSFFHHYGTIYSLILPLVLIYLNLKSDRAVIVSELGAQRILNSLDEGVLISTKDSVILINNKMKDIFGLKTLNLSDISEKIFNNSKEILDLLKYKKTIDLVIFNGRDHYQINSSFNKNSIILTGINVSKEIKLRDELNNNIKELEDLSIRLEELSKERERSGLTKEKEQVYGYIEDLINRGLNNLHSDLLQISNVPPVSYEGILRSSRSLLSEIREIVKNWRLFRGEE</sequence>
<dbReference type="Proteomes" id="UP000323824">
    <property type="component" value="Chromosome"/>
</dbReference>
<evidence type="ECO:0000313" key="3">
    <source>
        <dbReference type="EMBL" id="QEN04548.1"/>
    </source>
</evidence>
<gene>
    <name evidence="3" type="ORF">EW093_07480</name>
</gene>
<protein>
    <submittedName>
        <fullName evidence="3">Uncharacterized protein</fullName>
    </submittedName>
</protein>
<dbReference type="EMBL" id="CP035807">
    <property type="protein sequence ID" value="QEN04548.1"/>
    <property type="molecule type" value="Genomic_DNA"/>
</dbReference>
<proteinExistence type="predicted"/>
<dbReference type="AlphaFoldDB" id="A0A5C1QB12"/>
<organism evidence="3 4">
    <name type="scientific">Thiospirochaeta perfilievii</name>
    <dbReference type="NCBI Taxonomy" id="252967"/>
    <lineage>
        <taxon>Bacteria</taxon>
        <taxon>Pseudomonadati</taxon>
        <taxon>Spirochaetota</taxon>
        <taxon>Spirochaetia</taxon>
        <taxon>Spirochaetales</taxon>
        <taxon>Spirochaetaceae</taxon>
        <taxon>Thiospirochaeta</taxon>
    </lineage>
</organism>
<accession>A0A5C1QB12</accession>
<feature type="transmembrane region" description="Helical" evidence="2">
    <location>
        <begin position="51"/>
        <end position="72"/>
    </location>
</feature>
<dbReference type="KEGG" id="sper:EW093_07480"/>
<evidence type="ECO:0000256" key="2">
    <source>
        <dbReference type="SAM" id="Phobius"/>
    </source>
</evidence>